<evidence type="ECO:0000259" key="2">
    <source>
        <dbReference type="Pfam" id="PF13511"/>
    </source>
</evidence>
<feature type="region of interest" description="Disordered" evidence="1">
    <location>
        <begin position="37"/>
        <end position="79"/>
    </location>
</feature>
<proteinExistence type="predicted"/>
<sequence length="147" mass="16151">MKRTAVTLLLLVVSGLVLAEKIYKWVDENGQIHYSSQKPVGQKAETMKVRNQPKVNAQTNESAVESTEAAESTETDADAAAKAQLAKADAASMVRLCEQSRKNLAALNATVRVVQVDEKTGQTVRMNDDQRLQAMKTAQQGIREYCK</sequence>
<gene>
    <name evidence="3" type="ORF">C8D91_1814</name>
</gene>
<evidence type="ECO:0000313" key="3">
    <source>
        <dbReference type="EMBL" id="TDR20836.1"/>
    </source>
</evidence>
<feature type="domain" description="DUF4124" evidence="2">
    <location>
        <begin position="9"/>
        <end position="62"/>
    </location>
</feature>
<dbReference type="RefSeq" id="WP_099018658.1">
    <property type="nucleotide sequence ID" value="NZ_NIHB01000001.1"/>
</dbReference>
<dbReference type="AlphaFoldDB" id="A0A4R6XML1"/>
<dbReference type="Proteomes" id="UP000295724">
    <property type="component" value="Unassembled WGS sequence"/>
</dbReference>
<accession>A0A4R6XML1</accession>
<organism evidence="3 4">
    <name type="scientific">Marinicella litoralis</name>
    <dbReference type="NCBI Taxonomy" id="644220"/>
    <lineage>
        <taxon>Bacteria</taxon>
        <taxon>Pseudomonadati</taxon>
        <taxon>Pseudomonadota</taxon>
        <taxon>Gammaproteobacteria</taxon>
        <taxon>Lysobacterales</taxon>
        <taxon>Marinicellaceae</taxon>
        <taxon>Marinicella</taxon>
    </lineage>
</organism>
<evidence type="ECO:0000256" key="1">
    <source>
        <dbReference type="SAM" id="MobiDB-lite"/>
    </source>
</evidence>
<protein>
    <submittedName>
        <fullName evidence="3">Uncharacterized protein DUF4124</fullName>
    </submittedName>
</protein>
<feature type="compositionally biased region" description="Low complexity" evidence="1">
    <location>
        <begin position="61"/>
        <end position="70"/>
    </location>
</feature>
<dbReference type="EMBL" id="SNZB01000003">
    <property type="protein sequence ID" value="TDR20836.1"/>
    <property type="molecule type" value="Genomic_DNA"/>
</dbReference>
<reference evidence="3 4" key="1">
    <citation type="submission" date="2019-03" db="EMBL/GenBank/DDBJ databases">
        <title>Genomic Encyclopedia of Type Strains, Phase IV (KMG-IV): sequencing the most valuable type-strain genomes for metagenomic binning, comparative biology and taxonomic classification.</title>
        <authorList>
            <person name="Goeker M."/>
        </authorList>
    </citation>
    <scope>NUCLEOTIDE SEQUENCE [LARGE SCALE GENOMIC DNA]</scope>
    <source>
        <strain evidence="3 4">DSM 25488</strain>
    </source>
</reference>
<name>A0A4R6XML1_9GAMM</name>
<dbReference type="Pfam" id="PF13511">
    <property type="entry name" value="DUF4124"/>
    <property type="match status" value="1"/>
</dbReference>
<dbReference type="OrthoDB" id="8350575at2"/>
<keyword evidence="4" id="KW-1185">Reference proteome</keyword>
<dbReference type="InterPro" id="IPR025392">
    <property type="entry name" value="DUF4124"/>
</dbReference>
<comment type="caution">
    <text evidence="3">The sequence shown here is derived from an EMBL/GenBank/DDBJ whole genome shotgun (WGS) entry which is preliminary data.</text>
</comment>
<evidence type="ECO:0000313" key="4">
    <source>
        <dbReference type="Proteomes" id="UP000295724"/>
    </source>
</evidence>